<keyword evidence="3 5" id="KW-0687">Ribonucleoprotein</keyword>
<organism evidence="7 8">
    <name type="scientific">Aquisphaera giovannonii</name>
    <dbReference type="NCBI Taxonomy" id="406548"/>
    <lineage>
        <taxon>Bacteria</taxon>
        <taxon>Pseudomonadati</taxon>
        <taxon>Planctomycetota</taxon>
        <taxon>Planctomycetia</taxon>
        <taxon>Isosphaerales</taxon>
        <taxon>Isosphaeraceae</taxon>
        <taxon>Aquisphaera</taxon>
    </lineage>
</organism>
<accession>A0A5B9VUQ1</accession>
<comment type="subunit">
    <text evidence="5">Part of the 50S ribosomal subunit.</text>
</comment>
<dbReference type="EMBL" id="CP042997">
    <property type="protein sequence ID" value="QEH32216.1"/>
    <property type="molecule type" value="Genomic_DNA"/>
</dbReference>
<evidence type="ECO:0000256" key="3">
    <source>
        <dbReference type="ARBA" id="ARBA00023274"/>
    </source>
</evidence>
<dbReference type="RefSeq" id="WP_148591237.1">
    <property type="nucleotide sequence ID" value="NZ_CP042997.1"/>
</dbReference>
<evidence type="ECO:0000313" key="7">
    <source>
        <dbReference type="EMBL" id="QEH32216.1"/>
    </source>
</evidence>
<comment type="function">
    <text evidence="5">Forms part of the polypeptide exit tunnel.</text>
</comment>
<dbReference type="PANTHER" id="PTHR10746">
    <property type="entry name" value="50S RIBOSOMAL PROTEIN L4"/>
    <property type="match status" value="1"/>
</dbReference>
<keyword evidence="5" id="KW-0694">RNA-binding</keyword>
<dbReference type="Proteomes" id="UP000324233">
    <property type="component" value="Chromosome"/>
</dbReference>
<dbReference type="Pfam" id="PF00573">
    <property type="entry name" value="Ribosomal_L4"/>
    <property type="match status" value="1"/>
</dbReference>
<dbReference type="SUPFAM" id="SSF52166">
    <property type="entry name" value="Ribosomal protein L4"/>
    <property type="match status" value="1"/>
</dbReference>
<protein>
    <recommendedName>
        <fullName evidence="4 5">Large ribosomal subunit protein uL4</fullName>
    </recommendedName>
</protein>
<evidence type="ECO:0000256" key="2">
    <source>
        <dbReference type="ARBA" id="ARBA00022980"/>
    </source>
</evidence>
<keyword evidence="2 5" id="KW-0689">Ribosomal protein</keyword>
<dbReference type="GO" id="GO:0005840">
    <property type="term" value="C:ribosome"/>
    <property type="evidence" value="ECO:0007669"/>
    <property type="project" value="UniProtKB-KW"/>
</dbReference>
<evidence type="ECO:0000313" key="8">
    <source>
        <dbReference type="Proteomes" id="UP000324233"/>
    </source>
</evidence>
<dbReference type="GO" id="GO:0003735">
    <property type="term" value="F:structural constituent of ribosome"/>
    <property type="evidence" value="ECO:0007669"/>
    <property type="project" value="InterPro"/>
</dbReference>
<evidence type="ECO:0000256" key="4">
    <source>
        <dbReference type="ARBA" id="ARBA00035244"/>
    </source>
</evidence>
<keyword evidence="8" id="KW-1185">Reference proteome</keyword>
<evidence type="ECO:0000256" key="6">
    <source>
        <dbReference type="SAM" id="MobiDB-lite"/>
    </source>
</evidence>
<feature type="compositionally biased region" description="Low complexity" evidence="6">
    <location>
        <begin position="241"/>
        <end position="255"/>
    </location>
</feature>
<dbReference type="GO" id="GO:0019843">
    <property type="term" value="F:rRNA binding"/>
    <property type="evidence" value="ECO:0007669"/>
    <property type="project" value="UniProtKB-UniRule"/>
</dbReference>
<dbReference type="GO" id="GO:1990904">
    <property type="term" value="C:ribonucleoprotein complex"/>
    <property type="evidence" value="ECO:0007669"/>
    <property type="project" value="UniProtKB-KW"/>
</dbReference>
<dbReference type="HAMAP" id="MF_01328_B">
    <property type="entry name" value="Ribosomal_uL4_B"/>
    <property type="match status" value="1"/>
</dbReference>
<comment type="function">
    <text evidence="5">One of the primary rRNA binding proteins, this protein initially binds near the 5'-end of the 23S rRNA. It is important during the early stages of 50S assembly. It makes multiple contacts with different domains of the 23S rRNA in the assembled 50S subunit and ribosome.</text>
</comment>
<dbReference type="Gene3D" id="3.40.1370.10">
    <property type="match status" value="1"/>
</dbReference>
<dbReference type="KEGG" id="agv:OJF2_06850"/>
<reference evidence="7 8" key="1">
    <citation type="submission" date="2019-08" db="EMBL/GenBank/DDBJ databases">
        <title>Deep-cultivation of Planctomycetes and their phenomic and genomic characterization uncovers novel biology.</title>
        <authorList>
            <person name="Wiegand S."/>
            <person name="Jogler M."/>
            <person name="Boedeker C."/>
            <person name="Pinto D."/>
            <person name="Vollmers J."/>
            <person name="Rivas-Marin E."/>
            <person name="Kohn T."/>
            <person name="Peeters S.H."/>
            <person name="Heuer A."/>
            <person name="Rast P."/>
            <person name="Oberbeckmann S."/>
            <person name="Bunk B."/>
            <person name="Jeske O."/>
            <person name="Meyerdierks A."/>
            <person name="Storesund J.E."/>
            <person name="Kallscheuer N."/>
            <person name="Luecker S."/>
            <person name="Lage O.M."/>
            <person name="Pohl T."/>
            <person name="Merkel B.J."/>
            <person name="Hornburger P."/>
            <person name="Mueller R.-W."/>
            <person name="Bruemmer F."/>
            <person name="Labrenz M."/>
            <person name="Spormann A.M."/>
            <person name="Op den Camp H."/>
            <person name="Overmann J."/>
            <person name="Amann R."/>
            <person name="Jetten M.S.M."/>
            <person name="Mascher T."/>
            <person name="Medema M.H."/>
            <person name="Devos D.P."/>
            <person name="Kaster A.-K."/>
            <person name="Ovreas L."/>
            <person name="Rohde M."/>
            <person name="Galperin M.Y."/>
            <person name="Jogler C."/>
        </authorList>
    </citation>
    <scope>NUCLEOTIDE SEQUENCE [LARGE SCALE GENOMIC DNA]</scope>
    <source>
        <strain evidence="7 8">OJF2</strain>
    </source>
</reference>
<dbReference type="InterPro" id="IPR023574">
    <property type="entry name" value="Ribosomal_uL4_dom_sf"/>
</dbReference>
<keyword evidence="5" id="KW-0699">rRNA-binding</keyword>
<evidence type="ECO:0000256" key="1">
    <source>
        <dbReference type="ARBA" id="ARBA00010528"/>
    </source>
</evidence>
<feature type="region of interest" description="Disordered" evidence="6">
    <location>
        <begin position="232"/>
        <end position="255"/>
    </location>
</feature>
<evidence type="ECO:0000256" key="5">
    <source>
        <dbReference type="HAMAP-Rule" id="MF_01328"/>
    </source>
</evidence>
<dbReference type="PANTHER" id="PTHR10746:SF6">
    <property type="entry name" value="LARGE RIBOSOMAL SUBUNIT PROTEIN UL4M"/>
    <property type="match status" value="1"/>
</dbReference>
<dbReference type="InterPro" id="IPR002136">
    <property type="entry name" value="Ribosomal_uL4"/>
</dbReference>
<dbReference type="AlphaFoldDB" id="A0A5B9VUQ1"/>
<comment type="similarity">
    <text evidence="1 5">Belongs to the universal ribosomal protein uL4 family.</text>
</comment>
<dbReference type="OrthoDB" id="9803201at2"/>
<dbReference type="InterPro" id="IPR013005">
    <property type="entry name" value="Ribosomal_uL4-like"/>
</dbReference>
<dbReference type="GO" id="GO:0006412">
    <property type="term" value="P:translation"/>
    <property type="evidence" value="ECO:0007669"/>
    <property type="project" value="UniProtKB-UniRule"/>
</dbReference>
<dbReference type="NCBIfam" id="TIGR03953">
    <property type="entry name" value="rplD_bact"/>
    <property type="match status" value="1"/>
</dbReference>
<name>A0A5B9VUQ1_9BACT</name>
<proteinExistence type="inferred from homology"/>
<sequence>MLTIPVFNLAGERVGEEQIDPADFGGAINKQLLHDVVLMHLAARRVGTVNTRGRADVAGSGKKLFRQKGTGNARAGAKRTNKRKGGGMAFARRNRDYRYTMPKKAVRSAIRMALLSKFQDNQALVIDGLSLEKPQTKAVVKALRAIRRPDLTEAEAAENVGETKAAALRRTLDGRTVLLGLPGQDPVLYRSARNIEGMTVAPVAEFNTYDILKQRYLVLTREALAALKDRVQAQGARREPATTSPAAAAAGTENS</sequence>
<gene>
    <name evidence="5 7" type="primary">rplD</name>
    <name evidence="7" type="ORF">OJF2_06850</name>
</gene>